<evidence type="ECO:0000256" key="3">
    <source>
        <dbReference type="PROSITE-ProRule" id="PRU00023"/>
    </source>
</evidence>
<sequence>MTRSIVMAMFAAVLLACTPIFSGAVMQAYPLHSAAGNDDVAAITQLLSGGAETDARDSSGATALLVATRANKVRAAQTLIAAGADVNAKDNISDSAYLYAGARGHLEILKLTLAHGADLASTNRYGGTALIPAAERGHVQTVRTLIEAGVDVDHVNNLGWTALLEAIILGSGGEQHQQIVDALLKAQANPNLADREGVSPLAHARSHGYREIENRLRAAGGR</sequence>
<accession>A0A356LFW7</accession>
<dbReference type="SMART" id="SM00248">
    <property type="entry name" value="ANK"/>
    <property type="match status" value="5"/>
</dbReference>
<dbReference type="EMBL" id="DOEK01000028">
    <property type="protein sequence ID" value="HBP29877.1"/>
    <property type="molecule type" value="Genomic_DNA"/>
</dbReference>
<dbReference type="PANTHER" id="PTHR24141">
    <property type="entry name" value="2-5A-DEPENDENT RIBONUCLEASE"/>
    <property type="match status" value="1"/>
</dbReference>
<gene>
    <name evidence="5" type="ORF">DD666_10730</name>
</gene>
<proteinExistence type="predicted"/>
<feature type="signal peptide" evidence="4">
    <location>
        <begin position="1"/>
        <end position="22"/>
    </location>
</feature>
<keyword evidence="1" id="KW-0677">Repeat</keyword>
<keyword evidence="2 3" id="KW-0040">ANK repeat</keyword>
<dbReference type="PANTHER" id="PTHR24141:SF1">
    <property type="entry name" value="2-5A-DEPENDENT RIBONUCLEASE"/>
    <property type="match status" value="1"/>
</dbReference>
<dbReference type="SUPFAM" id="SSF48403">
    <property type="entry name" value="Ankyrin repeat"/>
    <property type="match status" value="1"/>
</dbReference>
<dbReference type="AlphaFoldDB" id="A0A356LFW7"/>
<evidence type="ECO:0000256" key="1">
    <source>
        <dbReference type="ARBA" id="ARBA00022737"/>
    </source>
</evidence>
<dbReference type="GO" id="GO:0006396">
    <property type="term" value="P:RNA processing"/>
    <property type="evidence" value="ECO:0007669"/>
    <property type="project" value="TreeGrafter"/>
</dbReference>
<dbReference type="InterPro" id="IPR036770">
    <property type="entry name" value="Ankyrin_rpt-contain_sf"/>
</dbReference>
<feature type="chain" id="PRO_5016659437" evidence="4">
    <location>
        <begin position="23"/>
        <end position="222"/>
    </location>
</feature>
<reference evidence="5 6" key="1">
    <citation type="journal article" date="2018" name="Nat. Biotechnol.">
        <title>A standardized bacterial taxonomy based on genome phylogeny substantially revises the tree of life.</title>
        <authorList>
            <person name="Parks D.H."/>
            <person name="Chuvochina M."/>
            <person name="Waite D.W."/>
            <person name="Rinke C."/>
            <person name="Skarshewski A."/>
            <person name="Chaumeil P.A."/>
            <person name="Hugenholtz P."/>
        </authorList>
    </citation>
    <scope>NUCLEOTIDE SEQUENCE [LARGE SCALE GENOMIC DNA]</scope>
    <source>
        <strain evidence="5">UBA10707</strain>
    </source>
</reference>
<comment type="caution">
    <text evidence="5">The sequence shown here is derived from an EMBL/GenBank/DDBJ whole genome shotgun (WGS) entry which is preliminary data.</text>
</comment>
<evidence type="ECO:0000256" key="4">
    <source>
        <dbReference type="SAM" id="SignalP"/>
    </source>
</evidence>
<dbReference type="PROSITE" id="PS50088">
    <property type="entry name" value="ANK_REPEAT"/>
    <property type="match status" value="3"/>
</dbReference>
<dbReference type="Gene3D" id="1.25.40.20">
    <property type="entry name" value="Ankyrin repeat-containing domain"/>
    <property type="match status" value="1"/>
</dbReference>
<evidence type="ECO:0000256" key="2">
    <source>
        <dbReference type="ARBA" id="ARBA00023043"/>
    </source>
</evidence>
<dbReference type="InterPro" id="IPR002110">
    <property type="entry name" value="Ankyrin_rpt"/>
</dbReference>
<dbReference type="PROSITE" id="PS50297">
    <property type="entry name" value="ANK_REP_REGION"/>
    <property type="match status" value="2"/>
</dbReference>
<protein>
    <submittedName>
        <fullName evidence="5">Uncharacterized protein</fullName>
    </submittedName>
</protein>
<feature type="repeat" description="ANK" evidence="3">
    <location>
        <begin position="125"/>
        <end position="157"/>
    </location>
</feature>
<name>A0A356LFW7_9BURK</name>
<evidence type="ECO:0000313" key="5">
    <source>
        <dbReference type="EMBL" id="HBP29877.1"/>
    </source>
</evidence>
<dbReference type="GO" id="GO:0003723">
    <property type="term" value="F:RNA binding"/>
    <property type="evidence" value="ECO:0007669"/>
    <property type="project" value="TreeGrafter"/>
</dbReference>
<organism evidence="5 6">
    <name type="scientific">Advenella kashmirensis</name>
    <dbReference type="NCBI Taxonomy" id="310575"/>
    <lineage>
        <taxon>Bacteria</taxon>
        <taxon>Pseudomonadati</taxon>
        <taxon>Pseudomonadota</taxon>
        <taxon>Betaproteobacteria</taxon>
        <taxon>Burkholderiales</taxon>
        <taxon>Alcaligenaceae</taxon>
    </lineage>
</organism>
<dbReference type="PROSITE" id="PS51257">
    <property type="entry name" value="PROKAR_LIPOPROTEIN"/>
    <property type="match status" value="1"/>
</dbReference>
<dbReference type="GO" id="GO:0004540">
    <property type="term" value="F:RNA nuclease activity"/>
    <property type="evidence" value="ECO:0007669"/>
    <property type="project" value="TreeGrafter"/>
</dbReference>
<keyword evidence="4" id="KW-0732">Signal</keyword>
<dbReference type="Proteomes" id="UP000264036">
    <property type="component" value="Unassembled WGS sequence"/>
</dbReference>
<feature type="repeat" description="ANK" evidence="3">
    <location>
        <begin position="59"/>
        <end position="91"/>
    </location>
</feature>
<evidence type="ECO:0000313" key="6">
    <source>
        <dbReference type="Proteomes" id="UP000264036"/>
    </source>
</evidence>
<dbReference type="Pfam" id="PF12796">
    <property type="entry name" value="Ank_2"/>
    <property type="match status" value="2"/>
</dbReference>
<feature type="repeat" description="ANK" evidence="3">
    <location>
        <begin position="26"/>
        <end position="58"/>
    </location>
</feature>